<proteinExistence type="predicted"/>
<protein>
    <recommendedName>
        <fullName evidence="1">SnoaL-like domain-containing protein</fullName>
    </recommendedName>
</protein>
<dbReference type="RefSeq" id="WP_123214630.1">
    <property type="nucleotide sequence ID" value="NZ_RJTM01000015.1"/>
</dbReference>
<gene>
    <name evidence="2" type="ORF">ED312_03525</name>
</gene>
<evidence type="ECO:0000259" key="1">
    <source>
        <dbReference type="Pfam" id="PF12680"/>
    </source>
</evidence>
<evidence type="ECO:0000313" key="2">
    <source>
        <dbReference type="EMBL" id="RNL92623.1"/>
    </source>
</evidence>
<keyword evidence="3" id="KW-1185">Reference proteome</keyword>
<sequence length="135" mass="15440">MSTEQTQQLVQQFLQALTQRKLPELLELFADRVDWHIPGNAQLAPWLGRRESKQEIEDFFVLLWENTEPVNARLHHIIAEENFAVVIGDFSTKMLKTGKIVDSVFSIHITAENNKIVRYCLQEDSYAVAEALSAG</sequence>
<dbReference type="AlphaFoldDB" id="A0A3N0EXK0"/>
<name>A0A3N0EXK0_SINP1</name>
<dbReference type="Pfam" id="PF12680">
    <property type="entry name" value="SnoaL_2"/>
    <property type="match status" value="1"/>
</dbReference>
<dbReference type="InterPro" id="IPR032710">
    <property type="entry name" value="NTF2-like_dom_sf"/>
</dbReference>
<dbReference type="InterPro" id="IPR037401">
    <property type="entry name" value="SnoaL-like"/>
</dbReference>
<feature type="domain" description="SnoaL-like" evidence="1">
    <location>
        <begin position="10"/>
        <end position="119"/>
    </location>
</feature>
<reference evidence="2 3" key="1">
    <citation type="submission" date="2018-10" db="EMBL/GenBank/DDBJ databases">
        <title>Sinomicrobium pectinilyticum sp. nov., a pectinase-producing bacterium isolated from alkaline and saline soil, and emended description of the genus Sinomicrobium.</title>
        <authorList>
            <person name="Cheng B."/>
            <person name="Li C."/>
            <person name="Lai Q."/>
            <person name="Du M."/>
            <person name="Shao Z."/>
            <person name="Xu P."/>
            <person name="Yang C."/>
        </authorList>
    </citation>
    <scope>NUCLEOTIDE SEQUENCE [LARGE SCALE GENOMIC DNA]</scope>
    <source>
        <strain evidence="2 3">5DNS001</strain>
    </source>
</reference>
<dbReference type="Gene3D" id="3.10.450.50">
    <property type="match status" value="1"/>
</dbReference>
<dbReference type="Proteomes" id="UP000267469">
    <property type="component" value="Unassembled WGS sequence"/>
</dbReference>
<comment type="caution">
    <text evidence="2">The sequence shown here is derived from an EMBL/GenBank/DDBJ whole genome shotgun (WGS) entry which is preliminary data.</text>
</comment>
<dbReference type="EMBL" id="RJTM01000015">
    <property type="protein sequence ID" value="RNL92623.1"/>
    <property type="molecule type" value="Genomic_DNA"/>
</dbReference>
<evidence type="ECO:0000313" key="3">
    <source>
        <dbReference type="Proteomes" id="UP000267469"/>
    </source>
</evidence>
<dbReference type="CDD" id="cd00531">
    <property type="entry name" value="NTF2_like"/>
    <property type="match status" value="1"/>
</dbReference>
<accession>A0A3N0EXK0</accession>
<dbReference type="OrthoDB" id="6657864at2"/>
<organism evidence="2 3">
    <name type="scientific">Sinomicrobium pectinilyticum</name>
    <dbReference type="NCBI Taxonomy" id="1084421"/>
    <lineage>
        <taxon>Bacteria</taxon>
        <taxon>Pseudomonadati</taxon>
        <taxon>Bacteroidota</taxon>
        <taxon>Flavobacteriia</taxon>
        <taxon>Flavobacteriales</taxon>
        <taxon>Flavobacteriaceae</taxon>
        <taxon>Sinomicrobium</taxon>
    </lineage>
</organism>
<dbReference type="SUPFAM" id="SSF54427">
    <property type="entry name" value="NTF2-like"/>
    <property type="match status" value="1"/>
</dbReference>